<evidence type="ECO:0000313" key="3">
    <source>
        <dbReference type="EMBL" id="MCO4291617.1"/>
    </source>
</evidence>
<gene>
    <name evidence="3" type="ORF">NF867_01900</name>
</gene>
<keyword evidence="1" id="KW-1133">Transmembrane helix</keyword>
<sequence length="234" mass="25406">MMIEAIIFGFVGSFHCIGMCGPIALSLPVRKDTLTSRVVSILIYNLGRVITYAVIGLLFGLLGFGFKIAGFQQSLSIGLGLLILLMTILPYFSKKQFHNNNYLLKPLSFIKSSIAKLFGTSSLASLFSIGLLNGLLPCGFVYLGVIWTASLGSAIDGMIFMAFFGLGTIPAMLGIGILSNFIDFKLRNRIKKAIPVFMLLIGCLLIIRGLNLGIPYLSPHLETKSETLTSTECH</sequence>
<feature type="transmembrane region" description="Helical" evidence="1">
    <location>
        <begin position="75"/>
        <end position="93"/>
    </location>
</feature>
<comment type="caution">
    <text evidence="3">The sequence shown here is derived from an EMBL/GenBank/DDBJ whole genome shotgun (WGS) entry which is preliminary data.</text>
</comment>
<protein>
    <submittedName>
        <fullName evidence="3">Sulfite exporter TauE/SafE family protein</fullName>
    </submittedName>
</protein>
<proteinExistence type="predicted"/>
<keyword evidence="1" id="KW-0472">Membrane</keyword>
<dbReference type="Pfam" id="PF13386">
    <property type="entry name" value="DsbD_2"/>
    <property type="match status" value="1"/>
</dbReference>
<feature type="transmembrane region" description="Helical" evidence="1">
    <location>
        <begin position="159"/>
        <end position="182"/>
    </location>
</feature>
<dbReference type="Proteomes" id="UP001155182">
    <property type="component" value="Unassembled WGS sequence"/>
</dbReference>
<dbReference type="PANTHER" id="PTHR42208">
    <property type="entry name" value="HEAVY METAL TRANSPORTER-RELATED"/>
    <property type="match status" value="1"/>
</dbReference>
<reference evidence="3" key="1">
    <citation type="submission" date="2022-06" db="EMBL/GenBank/DDBJ databases">
        <title>Solitalea sp. MAHUQ-68 isolated from rhizospheric soil.</title>
        <authorList>
            <person name="Huq M.A."/>
        </authorList>
    </citation>
    <scope>NUCLEOTIDE SEQUENCE</scope>
    <source>
        <strain evidence="3">MAHUQ-68</strain>
    </source>
</reference>
<dbReference type="AlphaFoldDB" id="A0A9X2EYZ4"/>
<keyword evidence="4" id="KW-1185">Reference proteome</keyword>
<keyword evidence="1" id="KW-0812">Transmembrane</keyword>
<feature type="transmembrane region" description="Helical" evidence="1">
    <location>
        <begin position="194"/>
        <end position="214"/>
    </location>
</feature>
<evidence type="ECO:0000256" key="1">
    <source>
        <dbReference type="SAM" id="Phobius"/>
    </source>
</evidence>
<feature type="transmembrane region" description="Helical" evidence="1">
    <location>
        <begin position="114"/>
        <end position="147"/>
    </location>
</feature>
<dbReference type="PANTHER" id="PTHR42208:SF1">
    <property type="entry name" value="HEAVY METAL TRANSPORTER"/>
    <property type="match status" value="1"/>
</dbReference>
<dbReference type="EMBL" id="JAMWYS010000006">
    <property type="protein sequence ID" value="MCO4291617.1"/>
    <property type="molecule type" value="Genomic_DNA"/>
</dbReference>
<evidence type="ECO:0000313" key="4">
    <source>
        <dbReference type="Proteomes" id="UP001155182"/>
    </source>
</evidence>
<organism evidence="3 4">
    <name type="scientific">Solitalea agri</name>
    <dbReference type="NCBI Taxonomy" id="2953739"/>
    <lineage>
        <taxon>Bacteria</taxon>
        <taxon>Pseudomonadati</taxon>
        <taxon>Bacteroidota</taxon>
        <taxon>Sphingobacteriia</taxon>
        <taxon>Sphingobacteriales</taxon>
        <taxon>Sphingobacteriaceae</taxon>
        <taxon>Solitalea</taxon>
    </lineage>
</organism>
<dbReference type="RefSeq" id="WP_252585850.1">
    <property type="nucleotide sequence ID" value="NZ_JAMWYS010000006.1"/>
</dbReference>
<dbReference type="InterPro" id="IPR039447">
    <property type="entry name" value="UreH-like_TM_dom"/>
</dbReference>
<feature type="transmembrane region" description="Helical" evidence="1">
    <location>
        <begin position="6"/>
        <end position="29"/>
    </location>
</feature>
<evidence type="ECO:0000259" key="2">
    <source>
        <dbReference type="Pfam" id="PF13386"/>
    </source>
</evidence>
<accession>A0A9X2EYZ4</accession>
<feature type="transmembrane region" description="Helical" evidence="1">
    <location>
        <begin position="49"/>
        <end position="69"/>
    </location>
</feature>
<name>A0A9X2EYZ4_9SPHI</name>
<feature type="domain" description="Urease accessory protein UreH-like transmembrane" evidence="2">
    <location>
        <begin position="5"/>
        <end position="203"/>
    </location>
</feature>